<feature type="transmembrane region" description="Helical" evidence="2">
    <location>
        <begin position="34"/>
        <end position="53"/>
    </location>
</feature>
<feature type="transmembrane region" description="Helical" evidence="2">
    <location>
        <begin position="7"/>
        <end position="28"/>
    </location>
</feature>
<feature type="transmembrane region" description="Helical" evidence="2">
    <location>
        <begin position="272"/>
        <end position="293"/>
    </location>
</feature>
<gene>
    <name evidence="3" type="ORF">SMAR0320_LOCUS15841</name>
</gene>
<dbReference type="EMBL" id="HBGZ01022026">
    <property type="protein sequence ID" value="CAD9616724.1"/>
    <property type="molecule type" value="Transcribed_RNA"/>
</dbReference>
<proteinExistence type="predicted"/>
<evidence type="ECO:0000256" key="2">
    <source>
        <dbReference type="SAM" id="Phobius"/>
    </source>
</evidence>
<feature type="transmembrane region" description="Helical" evidence="2">
    <location>
        <begin position="74"/>
        <end position="93"/>
    </location>
</feature>
<sequence length="799" mass="87509">MKAPHQYQRYIAAGGLALLVALAAVIGIVDSTTSFRVCFGALLFMICVCQLKVAADLYKHRNNLLLQLFQPGSLSLFVAAGAIASIASLLFAFSEYDATCALRQPIILTSITFMGNILIGRTWRIGSIISSTTTFASSSDEIDTLGMARLKVMNVLSTLSQVGRYYVGSCGREKIGRNSGIRRAIAFADSIFVVVVLLIPQLLLQIVNLSVPGVRMGSVEILEGVGVGHYTCESRAGPYVLIVGIVLAAMPFGISLLINVKSKGVPEKFRELDDIVASMTSSFWMLLATLPTVGMIGQTQPNARAYLLAASVLSFVLPLSYNIAQLKLQNVTSTGLARGNTNSKQGSSIQRQTKRTLSDLSSSQGQTKRTSLILKAAEETAVMGNMFGTMGFTSKALAMNQDILTLFKAEGDDFSWEAGFTLSEIYSLGPKSLEVVVKTLVGSAKLWHKIFLSNPVNEGANRMFVKCCTDALDIFEIAPAKKQLSDRSVIFPGYCFMNVIAKMMTYTPPNNMSREEFEKTLAENFVKETHYQQYHQCRALAFQADVMKRFGKYEDALSVIDEMKSIYDPQLHSRVLVKEYVTDQCSDLVAASTFWLHHFGRNDEALRLCDQVVETMLPEIESTELLTKLTILTPICRTLTNQTQTSAAKKALELYRTHVSDPVALAGGKAHPVLGMRVPIMIILKCYSSGGEAYDDLSTDVAYMLNRKDLSYPVFFETGALTRFDAAWSTICAEACLCLAKITGFNSHDESSALIKEGLKCLEESANTLEKEDGTIVNSMAHSYHSHTLSELENLSAPV</sequence>
<feature type="compositionally biased region" description="Polar residues" evidence="1">
    <location>
        <begin position="337"/>
        <end position="351"/>
    </location>
</feature>
<keyword evidence="2" id="KW-0472">Membrane</keyword>
<name>A0A7S2LV68_9STRA</name>
<feature type="region of interest" description="Disordered" evidence="1">
    <location>
        <begin position="337"/>
        <end position="364"/>
    </location>
</feature>
<feature type="transmembrane region" description="Helical" evidence="2">
    <location>
        <begin position="305"/>
        <end position="324"/>
    </location>
</feature>
<organism evidence="3">
    <name type="scientific">Skeletonema marinoi</name>
    <dbReference type="NCBI Taxonomy" id="267567"/>
    <lineage>
        <taxon>Eukaryota</taxon>
        <taxon>Sar</taxon>
        <taxon>Stramenopiles</taxon>
        <taxon>Ochrophyta</taxon>
        <taxon>Bacillariophyta</taxon>
        <taxon>Coscinodiscophyceae</taxon>
        <taxon>Thalassiosirophycidae</taxon>
        <taxon>Thalassiosirales</taxon>
        <taxon>Skeletonemataceae</taxon>
        <taxon>Skeletonema</taxon>
        <taxon>Skeletonema marinoi-dohrnii complex</taxon>
    </lineage>
</organism>
<feature type="transmembrane region" description="Helical" evidence="2">
    <location>
        <begin position="105"/>
        <end position="123"/>
    </location>
</feature>
<feature type="transmembrane region" description="Helical" evidence="2">
    <location>
        <begin position="184"/>
        <end position="207"/>
    </location>
</feature>
<evidence type="ECO:0000256" key="1">
    <source>
        <dbReference type="SAM" id="MobiDB-lite"/>
    </source>
</evidence>
<feature type="transmembrane region" description="Helical" evidence="2">
    <location>
        <begin position="239"/>
        <end position="260"/>
    </location>
</feature>
<protein>
    <submittedName>
        <fullName evidence="3">Uncharacterized protein</fullName>
    </submittedName>
</protein>
<keyword evidence="2" id="KW-1133">Transmembrane helix</keyword>
<accession>A0A7S2LV68</accession>
<evidence type="ECO:0000313" key="3">
    <source>
        <dbReference type="EMBL" id="CAD9616724.1"/>
    </source>
</evidence>
<dbReference type="AlphaFoldDB" id="A0A7S2LV68"/>
<reference evidence="3" key="1">
    <citation type="submission" date="2021-01" db="EMBL/GenBank/DDBJ databases">
        <authorList>
            <person name="Corre E."/>
            <person name="Pelletier E."/>
            <person name="Niang G."/>
            <person name="Scheremetjew M."/>
            <person name="Finn R."/>
            <person name="Kale V."/>
            <person name="Holt S."/>
            <person name="Cochrane G."/>
            <person name="Meng A."/>
            <person name="Brown T."/>
            <person name="Cohen L."/>
        </authorList>
    </citation>
    <scope>NUCLEOTIDE SEQUENCE</scope>
    <source>
        <strain evidence="3">SM1012Den-03</strain>
    </source>
</reference>
<keyword evidence="2" id="KW-0812">Transmembrane</keyword>